<dbReference type="Proteomes" id="UP000267268">
    <property type="component" value="Chromosome 2"/>
</dbReference>
<dbReference type="RefSeq" id="WP_126620133.1">
    <property type="nucleotide sequence ID" value="NZ_CP034563.1"/>
</dbReference>
<proteinExistence type="predicted"/>
<organism evidence="1 2">
    <name type="scientific">Flammeovirga pectinis</name>
    <dbReference type="NCBI Taxonomy" id="2494373"/>
    <lineage>
        <taxon>Bacteria</taxon>
        <taxon>Pseudomonadati</taxon>
        <taxon>Bacteroidota</taxon>
        <taxon>Cytophagia</taxon>
        <taxon>Cytophagales</taxon>
        <taxon>Flammeovirgaceae</taxon>
        <taxon>Flammeovirga</taxon>
    </lineage>
</organism>
<keyword evidence="2" id="KW-1185">Reference proteome</keyword>
<gene>
    <name evidence="1" type="ORF">EI427_24780</name>
</gene>
<name>A0A3S9PBC5_9BACT</name>
<protein>
    <submittedName>
        <fullName evidence="1">Uncharacterized protein</fullName>
    </submittedName>
</protein>
<dbReference type="KEGG" id="fll:EI427_24780"/>
<reference evidence="1 2" key="1">
    <citation type="submission" date="2018-12" db="EMBL/GenBank/DDBJ databases">
        <title>Flammeovirga pectinis sp. nov., isolated from the gut of the Korean scallop, Patinopecten yessoensis.</title>
        <authorList>
            <person name="Bae J.-W."/>
            <person name="Jeong Y.-S."/>
            <person name="Kang W."/>
        </authorList>
    </citation>
    <scope>NUCLEOTIDE SEQUENCE [LARGE SCALE GENOMIC DNA]</scope>
    <source>
        <strain evidence="1 2">L12M1</strain>
    </source>
</reference>
<dbReference type="AlphaFoldDB" id="A0A3S9PBC5"/>
<sequence>MKNKYTTLFQMCLCTIVAFLCVGSSPSKEGIKASCCSEEVPRITSITTICAVSIDNIEDKTAERCCMPSPISTATESALNQVPFNVSVFGNTINYKLTFGQKTHLKNLLKKKKSKFLAIYSQRNKYLLIWLCRLII</sequence>
<evidence type="ECO:0000313" key="2">
    <source>
        <dbReference type="Proteomes" id="UP000267268"/>
    </source>
</evidence>
<dbReference type="EMBL" id="CP034563">
    <property type="protein sequence ID" value="AZQ65429.1"/>
    <property type="molecule type" value="Genomic_DNA"/>
</dbReference>
<accession>A0A3S9PBC5</accession>
<evidence type="ECO:0000313" key="1">
    <source>
        <dbReference type="EMBL" id="AZQ65429.1"/>
    </source>
</evidence>